<dbReference type="SMART" id="SM00714">
    <property type="entry name" value="LITAF"/>
    <property type="match status" value="1"/>
</dbReference>
<name>A0A8S1NEY1_PARPR</name>
<dbReference type="InterPro" id="IPR037519">
    <property type="entry name" value="LITAF_fam"/>
</dbReference>
<sequence>MSNNNKHFPLPQTFDQENIPTISKVQYPSFELQDQNQLAYNQYAQPIQQGFPIQYTSTYHNSQIPIQSNFPVVVNCYYCQKQIQTIVSYEAGAGAYLVGGVLAALGLWLGCCLIPCYLKDCQDAVHFCSQCSAQLGRKKFIF</sequence>
<reference evidence="7" key="1">
    <citation type="submission" date="2021-01" db="EMBL/GenBank/DDBJ databases">
        <authorList>
            <consortium name="Genoscope - CEA"/>
            <person name="William W."/>
        </authorList>
    </citation>
    <scope>NUCLEOTIDE SEQUENCE</scope>
</reference>
<proteinExistence type="inferred from homology"/>
<accession>A0A8S1NEY1</accession>
<dbReference type="EMBL" id="CAJJDM010000090">
    <property type="protein sequence ID" value="CAD8091160.1"/>
    <property type="molecule type" value="Genomic_DNA"/>
</dbReference>
<dbReference type="Pfam" id="PF10601">
    <property type="entry name" value="zf-LITAF-like"/>
    <property type="match status" value="1"/>
</dbReference>
<dbReference type="PANTHER" id="PTHR23292">
    <property type="entry name" value="LIPOPOLYSACCHARIDE-INDUCED TUMOR NECROSIS FACTOR-ALPHA FACTOR"/>
    <property type="match status" value="1"/>
</dbReference>
<evidence type="ECO:0000256" key="5">
    <source>
        <dbReference type="ARBA" id="ARBA00023136"/>
    </source>
</evidence>
<keyword evidence="8" id="KW-1185">Reference proteome</keyword>
<evidence type="ECO:0000256" key="1">
    <source>
        <dbReference type="ARBA" id="ARBA00004170"/>
    </source>
</evidence>
<comment type="similarity">
    <text evidence="2">Belongs to the CDIP1/LITAF family.</text>
</comment>
<dbReference type="GO" id="GO:0008270">
    <property type="term" value="F:zinc ion binding"/>
    <property type="evidence" value="ECO:0007669"/>
    <property type="project" value="TreeGrafter"/>
</dbReference>
<evidence type="ECO:0000259" key="6">
    <source>
        <dbReference type="PROSITE" id="PS51837"/>
    </source>
</evidence>
<dbReference type="PANTHER" id="PTHR23292:SF6">
    <property type="entry name" value="FI16602P1-RELATED"/>
    <property type="match status" value="1"/>
</dbReference>
<dbReference type="GO" id="GO:0016020">
    <property type="term" value="C:membrane"/>
    <property type="evidence" value="ECO:0007669"/>
    <property type="project" value="UniProtKB-SubCell"/>
</dbReference>
<dbReference type="InterPro" id="IPR006629">
    <property type="entry name" value="LITAF"/>
</dbReference>
<dbReference type="AlphaFoldDB" id="A0A8S1NEY1"/>
<comment type="caution">
    <text evidence="7">The sequence shown here is derived from an EMBL/GenBank/DDBJ whole genome shotgun (WGS) entry which is preliminary data.</text>
</comment>
<evidence type="ECO:0000256" key="3">
    <source>
        <dbReference type="ARBA" id="ARBA00022723"/>
    </source>
</evidence>
<keyword evidence="5" id="KW-0472">Membrane</keyword>
<evidence type="ECO:0000256" key="4">
    <source>
        <dbReference type="ARBA" id="ARBA00022833"/>
    </source>
</evidence>
<dbReference type="Proteomes" id="UP000688137">
    <property type="component" value="Unassembled WGS sequence"/>
</dbReference>
<evidence type="ECO:0000313" key="8">
    <source>
        <dbReference type="Proteomes" id="UP000688137"/>
    </source>
</evidence>
<gene>
    <name evidence="7" type="ORF">PPRIM_AZ9-3.1.T0870160</name>
</gene>
<comment type="subcellular location">
    <subcellularLocation>
        <location evidence="1">Membrane</location>
        <topology evidence="1">Peripheral membrane protein</topology>
    </subcellularLocation>
</comment>
<organism evidence="7 8">
    <name type="scientific">Paramecium primaurelia</name>
    <dbReference type="NCBI Taxonomy" id="5886"/>
    <lineage>
        <taxon>Eukaryota</taxon>
        <taxon>Sar</taxon>
        <taxon>Alveolata</taxon>
        <taxon>Ciliophora</taxon>
        <taxon>Intramacronucleata</taxon>
        <taxon>Oligohymenophorea</taxon>
        <taxon>Peniculida</taxon>
        <taxon>Parameciidae</taxon>
        <taxon>Paramecium</taxon>
    </lineage>
</organism>
<feature type="domain" description="LITAF" evidence="6">
    <location>
        <begin position="56"/>
        <end position="140"/>
    </location>
</feature>
<dbReference type="PROSITE" id="PS51837">
    <property type="entry name" value="LITAF"/>
    <property type="match status" value="1"/>
</dbReference>
<dbReference type="OMA" id="LAYNQYA"/>
<protein>
    <recommendedName>
        <fullName evidence="6">LITAF domain-containing protein</fullName>
    </recommendedName>
</protein>
<keyword evidence="3" id="KW-0479">Metal-binding</keyword>
<evidence type="ECO:0000256" key="2">
    <source>
        <dbReference type="ARBA" id="ARBA00005975"/>
    </source>
</evidence>
<evidence type="ECO:0000313" key="7">
    <source>
        <dbReference type="EMBL" id="CAD8091160.1"/>
    </source>
</evidence>
<keyword evidence="4" id="KW-0862">Zinc</keyword>